<dbReference type="Pfam" id="PF01261">
    <property type="entry name" value="AP_endonuc_2"/>
    <property type="match status" value="1"/>
</dbReference>
<name>A0A7X0SNW5_9BACL</name>
<comment type="caution">
    <text evidence="2">The sequence shown here is derived from an EMBL/GenBank/DDBJ whole genome shotgun (WGS) entry which is preliminary data.</text>
</comment>
<dbReference type="InterPro" id="IPR036237">
    <property type="entry name" value="Xyl_isomerase-like_sf"/>
</dbReference>
<organism evidence="2 3">
    <name type="scientific">Cohnella zeiphila</name>
    <dbReference type="NCBI Taxonomy" id="2761120"/>
    <lineage>
        <taxon>Bacteria</taxon>
        <taxon>Bacillati</taxon>
        <taxon>Bacillota</taxon>
        <taxon>Bacilli</taxon>
        <taxon>Bacillales</taxon>
        <taxon>Paenibacillaceae</taxon>
        <taxon>Cohnella</taxon>
    </lineage>
</organism>
<dbReference type="InterPro" id="IPR013022">
    <property type="entry name" value="Xyl_isomerase-like_TIM-brl"/>
</dbReference>
<evidence type="ECO:0000313" key="3">
    <source>
        <dbReference type="Proteomes" id="UP000564644"/>
    </source>
</evidence>
<keyword evidence="2" id="KW-0413">Isomerase</keyword>
<gene>
    <name evidence="2" type="ORF">H7C18_21315</name>
</gene>
<proteinExistence type="predicted"/>
<keyword evidence="3" id="KW-1185">Reference proteome</keyword>
<dbReference type="Gene3D" id="3.20.20.150">
    <property type="entry name" value="Divalent-metal-dependent TIM barrel enzymes"/>
    <property type="match status" value="1"/>
</dbReference>
<dbReference type="Proteomes" id="UP000564644">
    <property type="component" value="Unassembled WGS sequence"/>
</dbReference>
<dbReference type="RefSeq" id="WP_185131126.1">
    <property type="nucleotide sequence ID" value="NZ_JACJVO010000027.1"/>
</dbReference>
<protein>
    <submittedName>
        <fullName evidence="2">Sugar phosphate isomerase/epimerase</fullName>
    </submittedName>
</protein>
<dbReference type="AlphaFoldDB" id="A0A7X0SNW5"/>
<sequence length="274" mass="30999">MEKTIKLGLVTDVIPLDQIAPGWDYYEVPNGIHMVPMESEANWIRNRDMYRSRGVPTPVASHYIGGFGTMASGPSFDREQHLYWAERSFRRMSEAGVQVAGIWGGFFQAPAGYGREKAIDDAISFCNIVADQAEKYGMLVALEPNADPGTLFPSYREGLEFAKATGRRSIRVMADLNYFIKLNEPLEVIRLDPSYCLHVHMAGEGNGFSQPNIEPRTALYRELFNLLYEIGYTRTVSVAAPWMSSVGAETIDYPYETAVTLEYMRKLRDEYYRG</sequence>
<feature type="domain" description="Xylose isomerase-like TIM barrel" evidence="1">
    <location>
        <begin position="22"/>
        <end position="252"/>
    </location>
</feature>
<dbReference type="GO" id="GO:0016853">
    <property type="term" value="F:isomerase activity"/>
    <property type="evidence" value="ECO:0007669"/>
    <property type="project" value="UniProtKB-KW"/>
</dbReference>
<evidence type="ECO:0000313" key="2">
    <source>
        <dbReference type="EMBL" id="MBB6733467.1"/>
    </source>
</evidence>
<evidence type="ECO:0000259" key="1">
    <source>
        <dbReference type="Pfam" id="PF01261"/>
    </source>
</evidence>
<accession>A0A7X0SNW5</accession>
<dbReference type="EMBL" id="JACJVO010000027">
    <property type="protein sequence ID" value="MBB6733467.1"/>
    <property type="molecule type" value="Genomic_DNA"/>
</dbReference>
<reference evidence="2 3" key="1">
    <citation type="submission" date="2020-08" db="EMBL/GenBank/DDBJ databases">
        <title>Cohnella phylogeny.</title>
        <authorList>
            <person name="Dunlap C."/>
        </authorList>
    </citation>
    <scope>NUCLEOTIDE SEQUENCE [LARGE SCALE GENOMIC DNA]</scope>
    <source>
        <strain evidence="2 3">CBP 2801</strain>
    </source>
</reference>
<dbReference type="SUPFAM" id="SSF51658">
    <property type="entry name" value="Xylose isomerase-like"/>
    <property type="match status" value="1"/>
</dbReference>